<protein>
    <submittedName>
        <fullName evidence="1">Uncharacterized protein</fullName>
    </submittedName>
</protein>
<keyword evidence="2" id="KW-1185">Reference proteome</keyword>
<organism evidence="1 2">
    <name type="scientific">Simkania negevensis</name>
    <dbReference type="NCBI Taxonomy" id="83561"/>
    <lineage>
        <taxon>Bacteria</taxon>
        <taxon>Pseudomonadati</taxon>
        <taxon>Chlamydiota</taxon>
        <taxon>Chlamydiia</taxon>
        <taxon>Parachlamydiales</taxon>
        <taxon>Simkaniaceae</taxon>
        <taxon>Simkania</taxon>
    </lineage>
</organism>
<gene>
    <name evidence="1" type="ORF">JYU14_05115</name>
</gene>
<sequence>MADLANEIYFIHYYSLGLDRYPLQQVVRIPPDDSSNPLAFLAKEAHRIHEDVIVPLFLRDVSTAKKMKEYLEAKKVPQHHPNIVRHINNRADWIEGVKREKKDVSSISEAISRMASNVLRAYVVDLRTRSDRDLSVTRSTATINNNALVRTA</sequence>
<evidence type="ECO:0000313" key="1">
    <source>
        <dbReference type="EMBL" id="MBN4067445.1"/>
    </source>
</evidence>
<dbReference type="EMBL" id="JAFITR010000147">
    <property type="protein sequence ID" value="MBN4067445.1"/>
    <property type="molecule type" value="Genomic_DNA"/>
</dbReference>
<accession>A0ABS3ASX2</accession>
<evidence type="ECO:0000313" key="2">
    <source>
        <dbReference type="Proteomes" id="UP000722121"/>
    </source>
</evidence>
<reference evidence="1 2" key="1">
    <citation type="submission" date="2021-02" db="EMBL/GenBank/DDBJ databases">
        <title>Activity-based single-cell genomes from oceanic crustal fluid captures similar information to metagenomic and metatranscriptomic surveys with orders of magnitude less sampling.</title>
        <authorList>
            <person name="D'Angelo T.S."/>
            <person name="Orcutt B.N."/>
        </authorList>
    </citation>
    <scope>NUCLEOTIDE SEQUENCE [LARGE SCALE GENOMIC DNA]</scope>
    <source>
        <strain evidence="1">AH-315-G07</strain>
    </source>
</reference>
<proteinExistence type="predicted"/>
<dbReference type="Proteomes" id="UP000722121">
    <property type="component" value="Unassembled WGS sequence"/>
</dbReference>
<comment type="caution">
    <text evidence="1">The sequence shown here is derived from an EMBL/GenBank/DDBJ whole genome shotgun (WGS) entry which is preliminary data.</text>
</comment>
<name>A0ABS3ASX2_9BACT</name>